<evidence type="ECO:0000256" key="9">
    <source>
        <dbReference type="SAM" id="MobiDB-lite"/>
    </source>
</evidence>
<dbReference type="InterPro" id="IPR000504">
    <property type="entry name" value="RRM_dom"/>
</dbReference>
<evidence type="ECO:0000313" key="12">
    <source>
        <dbReference type="EMBL" id="KAE9987088.1"/>
    </source>
</evidence>
<dbReference type="PANTHER" id="PTHR46543">
    <property type="entry name" value="ZINC FINGER CCHC DOMAIN-CONTAINING PROTEIN 7"/>
    <property type="match status" value="1"/>
</dbReference>
<proteinExistence type="predicted"/>
<dbReference type="SUPFAM" id="SSF54928">
    <property type="entry name" value="RNA-binding domain, RBD"/>
    <property type="match status" value="1"/>
</dbReference>
<feature type="region of interest" description="Disordered" evidence="9">
    <location>
        <begin position="59"/>
        <end position="203"/>
    </location>
</feature>
<feature type="compositionally biased region" description="Polar residues" evidence="9">
    <location>
        <begin position="83"/>
        <end position="99"/>
    </location>
</feature>
<evidence type="ECO:0000256" key="7">
    <source>
        <dbReference type="PROSITE-ProRule" id="PRU00047"/>
    </source>
</evidence>
<keyword evidence="2" id="KW-0479">Metal-binding</keyword>
<accession>A0A8H3VG79</accession>
<dbReference type="GO" id="GO:0071037">
    <property type="term" value="P:nuclear polyadenylation-dependent snRNA catabolic process"/>
    <property type="evidence" value="ECO:0007669"/>
    <property type="project" value="TreeGrafter"/>
</dbReference>
<feature type="compositionally biased region" description="Polar residues" evidence="9">
    <location>
        <begin position="896"/>
        <end position="917"/>
    </location>
</feature>
<evidence type="ECO:0000256" key="2">
    <source>
        <dbReference type="ARBA" id="ARBA00022723"/>
    </source>
</evidence>
<feature type="compositionally biased region" description="Basic residues" evidence="9">
    <location>
        <begin position="925"/>
        <end position="937"/>
    </location>
</feature>
<feature type="compositionally biased region" description="Polar residues" evidence="9">
    <location>
        <begin position="564"/>
        <end position="573"/>
    </location>
</feature>
<feature type="compositionally biased region" description="Low complexity" evidence="9">
    <location>
        <begin position="293"/>
        <end position="304"/>
    </location>
</feature>
<feature type="compositionally biased region" description="Low complexity" evidence="9">
    <location>
        <begin position="973"/>
        <end position="984"/>
    </location>
</feature>
<evidence type="ECO:0000256" key="5">
    <source>
        <dbReference type="ARBA" id="ARBA00022833"/>
    </source>
</evidence>
<dbReference type="AlphaFoldDB" id="A0A8H3VG79"/>
<evidence type="ECO:0000259" key="11">
    <source>
        <dbReference type="PROSITE" id="PS50158"/>
    </source>
</evidence>
<feature type="domain" description="CCHC-type" evidence="11">
    <location>
        <begin position="673"/>
        <end position="688"/>
    </location>
</feature>
<dbReference type="SMART" id="SM00343">
    <property type="entry name" value="ZnF_C2HC"/>
    <property type="match status" value="4"/>
</dbReference>
<dbReference type="SUPFAM" id="SSF57756">
    <property type="entry name" value="Retrovirus zinc finger-like domains"/>
    <property type="match status" value="1"/>
</dbReference>
<feature type="compositionally biased region" description="Pro residues" evidence="9">
    <location>
        <begin position="838"/>
        <end position="880"/>
    </location>
</feature>
<feature type="compositionally biased region" description="Basic residues" evidence="9">
    <location>
        <begin position="122"/>
        <end position="131"/>
    </location>
</feature>
<dbReference type="GO" id="GO:0071036">
    <property type="term" value="P:nuclear polyadenylation-dependent snoRNA catabolic process"/>
    <property type="evidence" value="ECO:0007669"/>
    <property type="project" value="TreeGrafter"/>
</dbReference>
<sequence length="984" mass="109050">MRQRSIMDHLAARDDGTEDEVKAVATNNHDPELEDSRTATFSLRGSKRASPEVVIIARDPETMDIDEPARSFKRQKTEGAMQDFNSVSLDGKGQEQTYQEWDEERANIQADPSEQTSLAAGRPRRTPKSKQQKTTVANSKSRQPREELTSSTSGPALGTRSQRTSKSSTQSSATGSASMDGVEPSSSASSQTSGKTPSTLVRFANLPSKVTLEELEKFLADFKHDPFTTFSKDKKKRRKDHSLLVNFQSLSEAQRAVTKLKGQRIRSKMVIVTYEKGAATEPQKAPAPKPSKKAASQPSQKPPSLKVSRAIEILSDDEEGEIDESARVQNLDLPATGSAEEIHEIELINGAARQMAARVTKSKFKLDRLQQNFQQGLALLLSVQWPTVAAARNTVPRDSLRRRLYGIIPFARYDKIRVCFQPTKPKAMDPEKCIVIYKSQAAITAAETYLKSKQFTEQNLSFTIEVERGEDLPETAAIKAGAYRTIPKGIDRESLAIGIAGAARKEIAHGMYTTKKYLSYCSNPQIPLFEEKPGAKQAPSELSEHGSKDSTLDTRPIKLIVNNNDDALNNFPGTTTPTTTQIATQTTQNPPSMSPPSSLTDLSIPVRSIMSQLSERERKLQTKYNFIERDDEVVFCPLCNERGHMMETCSHRACKHCATVDDHFDVSCPKIMKCGKCQERGHVEADCPAKLRRTAADGFVDCNICGRDGHKEEKCPDHFILMFRPPAEPRKVDSINVCCYVCAGPHFGDDCLDRDKMGRKRAPLKESMHVFAASFANRFLTTPLGPTKRYHHPQTASNGRAPAGSSRRGGRFPHANGRTVNNAIDLDNSQDSRSNLPRRPPPRASHIPPPPPDEYQPPLPPGPPPPSSSRHYQPPPPPPSRYDNQPYRGNDGYVQYQGNASYSDRPRSYNNVAPPTYSQQQQQQSRRRSRSPSRRRGGGYMGTSDTYRDRDGPSYPRGNNNLRGPPPPPSGPPGSHLGGYPVRR</sequence>
<dbReference type="PROSITE" id="PS50158">
    <property type="entry name" value="ZF_CCHC"/>
    <property type="match status" value="2"/>
</dbReference>
<feature type="compositionally biased region" description="Low complexity" evidence="9">
    <location>
        <begin position="158"/>
        <end position="198"/>
    </location>
</feature>
<dbReference type="EMBL" id="WNWS01000022">
    <property type="protein sequence ID" value="KAE9987088.1"/>
    <property type="molecule type" value="Genomic_DNA"/>
</dbReference>
<keyword evidence="8" id="KW-0694">RNA-binding</keyword>
<dbReference type="GO" id="GO:0071038">
    <property type="term" value="P:TRAMP-dependent tRNA surveillance pathway"/>
    <property type="evidence" value="ECO:0007669"/>
    <property type="project" value="TreeGrafter"/>
</dbReference>
<feature type="compositionally biased region" description="Polar residues" evidence="9">
    <location>
        <begin position="818"/>
        <end position="835"/>
    </location>
</feature>
<feature type="region of interest" description="Disordered" evidence="9">
    <location>
        <begin position="278"/>
        <end position="306"/>
    </location>
</feature>
<evidence type="ECO:0000256" key="8">
    <source>
        <dbReference type="PROSITE-ProRule" id="PRU00176"/>
    </source>
</evidence>
<dbReference type="GO" id="GO:0071039">
    <property type="term" value="P:nuclear polyadenylation-dependent CUT catabolic process"/>
    <property type="evidence" value="ECO:0007669"/>
    <property type="project" value="TreeGrafter"/>
</dbReference>
<feature type="compositionally biased region" description="Low complexity" evidence="9">
    <location>
        <begin position="796"/>
        <end position="806"/>
    </location>
</feature>
<dbReference type="InterPro" id="IPR035979">
    <property type="entry name" value="RBD_domain_sf"/>
</dbReference>
<reference evidence="12 13" key="1">
    <citation type="submission" date="2018-12" db="EMBL/GenBank/DDBJ databases">
        <title>Venturia inaequalis Genome Resource.</title>
        <authorList>
            <person name="Lichtner F.J."/>
        </authorList>
    </citation>
    <scope>NUCLEOTIDE SEQUENCE [LARGE SCALE GENOMIC DNA]</scope>
    <source>
        <strain evidence="12 13">120213</strain>
    </source>
</reference>
<dbReference type="GO" id="GO:0031499">
    <property type="term" value="C:TRAMP complex"/>
    <property type="evidence" value="ECO:0007669"/>
    <property type="project" value="TreeGrafter"/>
</dbReference>
<keyword evidence="6" id="KW-0539">Nucleus</keyword>
<dbReference type="PROSITE" id="PS50102">
    <property type="entry name" value="RRM"/>
    <property type="match status" value="1"/>
</dbReference>
<keyword evidence="3" id="KW-0677">Repeat</keyword>
<feature type="compositionally biased region" description="Polar residues" evidence="9">
    <location>
        <begin position="132"/>
        <end position="141"/>
    </location>
</feature>
<dbReference type="InterPro" id="IPR012677">
    <property type="entry name" value="Nucleotide-bd_a/b_plait_sf"/>
</dbReference>
<evidence type="ECO:0000259" key="10">
    <source>
        <dbReference type="PROSITE" id="PS50102"/>
    </source>
</evidence>
<name>A0A8H3VG79_VENIN</name>
<feature type="region of interest" description="Disordered" evidence="9">
    <location>
        <begin position="564"/>
        <end position="601"/>
    </location>
</feature>
<dbReference type="PANTHER" id="PTHR46543:SF1">
    <property type="entry name" value="ZINC FINGER CCHC DOMAIN-CONTAINING PROTEIN 7"/>
    <property type="match status" value="1"/>
</dbReference>
<evidence type="ECO:0000256" key="4">
    <source>
        <dbReference type="ARBA" id="ARBA00022771"/>
    </source>
</evidence>
<feature type="region of interest" description="Disordered" evidence="9">
    <location>
        <begin position="784"/>
        <end position="984"/>
    </location>
</feature>
<evidence type="ECO:0000256" key="1">
    <source>
        <dbReference type="ARBA" id="ARBA00004123"/>
    </source>
</evidence>
<comment type="caution">
    <text evidence="12">The sequence shown here is derived from an EMBL/GenBank/DDBJ whole genome shotgun (WGS) entry which is preliminary data.</text>
</comment>
<feature type="region of interest" description="Disordered" evidence="9">
    <location>
        <begin position="531"/>
        <end position="552"/>
    </location>
</feature>
<gene>
    <name evidence="12" type="ORF">EG328_003870</name>
</gene>
<dbReference type="GO" id="GO:0003723">
    <property type="term" value="F:RNA binding"/>
    <property type="evidence" value="ECO:0007669"/>
    <property type="project" value="UniProtKB-UniRule"/>
</dbReference>
<dbReference type="CDD" id="cd00590">
    <property type="entry name" value="RRM_SF"/>
    <property type="match status" value="1"/>
</dbReference>
<dbReference type="GO" id="GO:0071031">
    <property type="term" value="P:nuclear mRNA surveillance of mRNA 3'-end processing"/>
    <property type="evidence" value="ECO:0007669"/>
    <property type="project" value="TreeGrafter"/>
</dbReference>
<feature type="domain" description="CCHC-type" evidence="11">
    <location>
        <begin position="702"/>
        <end position="717"/>
    </location>
</feature>
<dbReference type="InterPro" id="IPR001878">
    <property type="entry name" value="Znf_CCHC"/>
</dbReference>
<dbReference type="GO" id="GO:0008270">
    <property type="term" value="F:zinc ion binding"/>
    <property type="evidence" value="ECO:0007669"/>
    <property type="project" value="UniProtKB-KW"/>
</dbReference>
<organism evidence="12 13">
    <name type="scientific">Venturia inaequalis</name>
    <name type="common">Apple scab fungus</name>
    <dbReference type="NCBI Taxonomy" id="5025"/>
    <lineage>
        <taxon>Eukaryota</taxon>
        <taxon>Fungi</taxon>
        <taxon>Dikarya</taxon>
        <taxon>Ascomycota</taxon>
        <taxon>Pezizomycotina</taxon>
        <taxon>Dothideomycetes</taxon>
        <taxon>Pleosporomycetidae</taxon>
        <taxon>Venturiales</taxon>
        <taxon>Venturiaceae</taxon>
        <taxon>Venturia</taxon>
    </lineage>
</organism>
<dbReference type="InterPro" id="IPR036875">
    <property type="entry name" value="Znf_CCHC_sf"/>
</dbReference>
<dbReference type="GO" id="GO:0071035">
    <property type="term" value="P:nuclear polyadenylation-dependent rRNA catabolic process"/>
    <property type="evidence" value="ECO:0007669"/>
    <property type="project" value="TreeGrafter"/>
</dbReference>
<keyword evidence="5" id="KW-0862">Zinc</keyword>
<feature type="domain" description="RRM" evidence="10">
    <location>
        <begin position="199"/>
        <end position="277"/>
    </location>
</feature>
<feature type="compositionally biased region" description="Basic and acidic residues" evidence="9">
    <location>
        <begin position="542"/>
        <end position="552"/>
    </location>
</feature>
<evidence type="ECO:0000256" key="6">
    <source>
        <dbReference type="ARBA" id="ARBA00023242"/>
    </source>
</evidence>
<evidence type="ECO:0000313" key="13">
    <source>
        <dbReference type="Proteomes" id="UP000447873"/>
    </source>
</evidence>
<dbReference type="Proteomes" id="UP000447873">
    <property type="component" value="Unassembled WGS sequence"/>
</dbReference>
<dbReference type="Gene3D" id="4.10.60.10">
    <property type="entry name" value="Zinc finger, CCHC-type"/>
    <property type="match status" value="1"/>
</dbReference>
<protein>
    <submittedName>
        <fullName evidence="12">Uncharacterized protein</fullName>
    </submittedName>
</protein>
<evidence type="ECO:0000256" key="3">
    <source>
        <dbReference type="ARBA" id="ARBA00022737"/>
    </source>
</evidence>
<dbReference type="Gene3D" id="3.30.70.330">
    <property type="match status" value="1"/>
</dbReference>
<keyword evidence="4 7" id="KW-0863">Zinc-finger</keyword>
<dbReference type="InterPro" id="IPR051644">
    <property type="entry name" value="TRAMP_AT-DNA-binding"/>
</dbReference>
<feature type="compositionally biased region" description="Low complexity" evidence="9">
    <location>
        <begin position="574"/>
        <end position="591"/>
    </location>
</feature>
<comment type="subcellular location">
    <subcellularLocation>
        <location evidence="1">Nucleus</location>
    </subcellularLocation>
</comment>